<feature type="transmembrane region" description="Helical" evidence="5">
    <location>
        <begin position="12"/>
        <end position="32"/>
    </location>
</feature>
<keyword evidence="4 5" id="KW-0472">Membrane</keyword>
<evidence type="ECO:0000256" key="4">
    <source>
        <dbReference type="ARBA" id="ARBA00023136"/>
    </source>
</evidence>
<feature type="transmembrane region" description="Helical" evidence="5">
    <location>
        <begin position="191"/>
        <end position="209"/>
    </location>
</feature>
<evidence type="ECO:0000256" key="5">
    <source>
        <dbReference type="SAM" id="Phobius"/>
    </source>
</evidence>
<dbReference type="EMBL" id="JBHTLP010000024">
    <property type="protein sequence ID" value="MFD1145171.1"/>
    <property type="molecule type" value="Genomic_DNA"/>
</dbReference>
<comment type="caution">
    <text evidence="6">The sequence shown here is derived from an EMBL/GenBank/DDBJ whole genome shotgun (WGS) entry which is preliminary data.</text>
</comment>
<evidence type="ECO:0000313" key="7">
    <source>
        <dbReference type="Proteomes" id="UP001597116"/>
    </source>
</evidence>
<gene>
    <name evidence="6" type="ORF">ACFQ4C_28835</name>
</gene>
<evidence type="ECO:0000313" key="6">
    <source>
        <dbReference type="EMBL" id="MFD1145171.1"/>
    </source>
</evidence>
<sequence>MIQPKLTTFDVAMIVVSLVIGVGIFRTPAIVAQSAGSATVFFAAWVAGGFVSLCGALTYAEIGARYHFPGGFYKLISTAFHPVFAFMLNWVIVLTYGAGLAGVALIGAEYINPLLPVALQTSAGIQGTVIATVLFFFAINYLGIKSSARLQNVLSSLKIVLMALLCLGVVLPPELEPSASALDVPPTTLNTFSAFAVSLIAVFYTYGGYQQTLNFGADIKDPVRNTPRGILIGMAIVIGLYLCINYAYYHQLGFAGLAGSKLIAADLARSLFGNWGFTFVSLAIFISVLGYINATLLSLPRVLYAMADDGVLPPIFKKVNERTQVQEFTLIFITVVVLASLLVLGTFEKIVNYVMSIDSLALASAAASIFVFRHRVRGNDPHRGYKIRWYPWIPLVFILFLLAVSVNVIVSDPVPAAIGWGLFFSGAPLYWLLKKVF</sequence>
<dbReference type="InterPro" id="IPR002293">
    <property type="entry name" value="AA/rel_permease1"/>
</dbReference>
<evidence type="ECO:0000256" key="2">
    <source>
        <dbReference type="ARBA" id="ARBA00022692"/>
    </source>
</evidence>
<feature type="transmembrane region" description="Helical" evidence="5">
    <location>
        <begin position="392"/>
        <end position="410"/>
    </location>
</feature>
<feature type="transmembrane region" description="Helical" evidence="5">
    <location>
        <begin position="83"/>
        <end position="111"/>
    </location>
</feature>
<keyword evidence="2 5" id="KW-0812">Transmembrane</keyword>
<dbReference type="RefSeq" id="WP_265994229.1">
    <property type="nucleotide sequence ID" value="NZ_CP110973.1"/>
</dbReference>
<dbReference type="Pfam" id="PF13520">
    <property type="entry name" value="AA_permease_2"/>
    <property type="match status" value="1"/>
</dbReference>
<feature type="transmembrane region" description="Helical" evidence="5">
    <location>
        <begin position="416"/>
        <end position="433"/>
    </location>
</feature>
<proteinExistence type="predicted"/>
<feature type="transmembrane region" description="Helical" evidence="5">
    <location>
        <begin position="123"/>
        <end position="142"/>
    </location>
</feature>
<evidence type="ECO:0000256" key="1">
    <source>
        <dbReference type="ARBA" id="ARBA00004141"/>
    </source>
</evidence>
<organism evidence="6 7">
    <name type="scientific">Larkinella insperata</name>
    <dbReference type="NCBI Taxonomy" id="332158"/>
    <lineage>
        <taxon>Bacteria</taxon>
        <taxon>Pseudomonadati</taxon>
        <taxon>Bacteroidota</taxon>
        <taxon>Cytophagia</taxon>
        <taxon>Cytophagales</taxon>
        <taxon>Spirosomataceae</taxon>
        <taxon>Larkinella</taxon>
    </lineage>
</organism>
<keyword evidence="7" id="KW-1185">Reference proteome</keyword>
<protein>
    <submittedName>
        <fullName evidence="6">APC family permease</fullName>
    </submittedName>
</protein>
<feature type="transmembrane region" description="Helical" evidence="5">
    <location>
        <begin position="154"/>
        <end position="171"/>
    </location>
</feature>
<accession>A0ABW3QMX2</accession>
<dbReference type="PANTHER" id="PTHR11785">
    <property type="entry name" value="AMINO ACID TRANSPORTER"/>
    <property type="match status" value="1"/>
</dbReference>
<evidence type="ECO:0000256" key="3">
    <source>
        <dbReference type="ARBA" id="ARBA00022989"/>
    </source>
</evidence>
<feature type="transmembrane region" description="Helical" evidence="5">
    <location>
        <begin position="275"/>
        <end position="297"/>
    </location>
</feature>
<name>A0ABW3QMX2_9BACT</name>
<feature type="transmembrane region" description="Helical" evidence="5">
    <location>
        <begin position="38"/>
        <end position="62"/>
    </location>
</feature>
<feature type="transmembrane region" description="Helical" evidence="5">
    <location>
        <begin position="353"/>
        <end position="372"/>
    </location>
</feature>
<comment type="subcellular location">
    <subcellularLocation>
        <location evidence="1">Membrane</location>
        <topology evidence="1">Multi-pass membrane protein</topology>
    </subcellularLocation>
</comment>
<feature type="transmembrane region" description="Helical" evidence="5">
    <location>
        <begin position="328"/>
        <end position="347"/>
    </location>
</feature>
<dbReference type="PANTHER" id="PTHR11785:SF512">
    <property type="entry name" value="SOBREMESA, ISOFORM B"/>
    <property type="match status" value="1"/>
</dbReference>
<dbReference type="InterPro" id="IPR050598">
    <property type="entry name" value="AminoAcid_Transporter"/>
</dbReference>
<reference evidence="7" key="1">
    <citation type="journal article" date="2019" name="Int. J. Syst. Evol. Microbiol.">
        <title>The Global Catalogue of Microorganisms (GCM) 10K type strain sequencing project: providing services to taxonomists for standard genome sequencing and annotation.</title>
        <authorList>
            <consortium name="The Broad Institute Genomics Platform"/>
            <consortium name="The Broad Institute Genome Sequencing Center for Infectious Disease"/>
            <person name="Wu L."/>
            <person name="Ma J."/>
        </authorList>
    </citation>
    <scope>NUCLEOTIDE SEQUENCE [LARGE SCALE GENOMIC DNA]</scope>
    <source>
        <strain evidence="7">CCUG 55608</strain>
    </source>
</reference>
<dbReference type="PIRSF" id="PIRSF006060">
    <property type="entry name" value="AA_transporter"/>
    <property type="match status" value="1"/>
</dbReference>
<dbReference type="Proteomes" id="UP001597116">
    <property type="component" value="Unassembled WGS sequence"/>
</dbReference>
<feature type="transmembrane region" description="Helical" evidence="5">
    <location>
        <begin position="230"/>
        <end position="249"/>
    </location>
</feature>
<dbReference type="Gene3D" id="1.20.1740.10">
    <property type="entry name" value="Amino acid/polyamine transporter I"/>
    <property type="match status" value="1"/>
</dbReference>
<keyword evidence="3 5" id="KW-1133">Transmembrane helix</keyword>